<dbReference type="RefSeq" id="XP_025473186.1">
    <property type="nucleotide sequence ID" value="XM_025610531.1"/>
</dbReference>
<name>A0A317XDL5_9EURO</name>
<evidence type="ECO:0000313" key="1">
    <source>
        <dbReference type="EMBL" id="PWY96425.1"/>
    </source>
</evidence>
<reference evidence="1 2" key="1">
    <citation type="submission" date="2016-12" db="EMBL/GenBank/DDBJ databases">
        <title>The genomes of Aspergillus section Nigri reveals drivers in fungal speciation.</title>
        <authorList>
            <consortium name="DOE Joint Genome Institute"/>
            <person name="Vesth T.C."/>
            <person name="Nybo J."/>
            <person name="Theobald S."/>
            <person name="Brandl J."/>
            <person name="Frisvad J.C."/>
            <person name="Nielsen K.F."/>
            <person name="Lyhne E.K."/>
            <person name="Kogle M.E."/>
            <person name="Kuo A."/>
            <person name="Riley R."/>
            <person name="Clum A."/>
            <person name="Nolan M."/>
            <person name="Lipzen A."/>
            <person name="Salamov A."/>
            <person name="Henrissat B."/>
            <person name="Wiebenga A."/>
            <person name="De Vries R.P."/>
            <person name="Grigoriev I.V."/>
            <person name="Mortensen U.H."/>
            <person name="Andersen M.R."/>
            <person name="Baker S.E."/>
        </authorList>
    </citation>
    <scope>NUCLEOTIDE SEQUENCE [LARGE SCALE GENOMIC DNA]</scope>
    <source>
        <strain evidence="1 2">CBS 115572</strain>
    </source>
</reference>
<protein>
    <submittedName>
        <fullName evidence="1">Uncharacterized protein</fullName>
    </submittedName>
</protein>
<dbReference type="Proteomes" id="UP000246702">
    <property type="component" value="Unassembled WGS sequence"/>
</dbReference>
<comment type="caution">
    <text evidence="1">The sequence shown here is derived from an EMBL/GenBank/DDBJ whole genome shotgun (WGS) entry which is preliminary data.</text>
</comment>
<proteinExistence type="predicted"/>
<gene>
    <name evidence="1" type="ORF">BO94DRAFT_529811</name>
</gene>
<organism evidence="1 2">
    <name type="scientific">Aspergillus sclerotioniger CBS 115572</name>
    <dbReference type="NCBI Taxonomy" id="1450535"/>
    <lineage>
        <taxon>Eukaryota</taxon>
        <taxon>Fungi</taxon>
        <taxon>Dikarya</taxon>
        <taxon>Ascomycota</taxon>
        <taxon>Pezizomycotina</taxon>
        <taxon>Eurotiomycetes</taxon>
        <taxon>Eurotiomycetidae</taxon>
        <taxon>Eurotiales</taxon>
        <taxon>Aspergillaceae</taxon>
        <taxon>Aspergillus</taxon>
        <taxon>Aspergillus subgen. Circumdati</taxon>
    </lineage>
</organism>
<dbReference type="EMBL" id="MSFK01000001">
    <property type="protein sequence ID" value="PWY96425.1"/>
    <property type="molecule type" value="Genomic_DNA"/>
</dbReference>
<sequence length="54" mass="6080">MARKVVYVWLLRSISGPAIEDPVWLKSGSTVVQSFGNFARFGEILSKHGWVLDM</sequence>
<dbReference type="AlphaFoldDB" id="A0A317XDL5"/>
<keyword evidence="2" id="KW-1185">Reference proteome</keyword>
<evidence type="ECO:0000313" key="2">
    <source>
        <dbReference type="Proteomes" id="UP000246702"/>
    </source>
</evidence>
<dbReference type="GeneID" id="37112674"/>
<accession>A0A317XDL5</accession>